<name>A0A310SMI2_9HYME</name>
<feature type="compositionally biased region" description="Polar residues" evidence="2">
    <location>
        <begin position="471"/>
        <end position="480"/>
    </location>
</feature>
<feature type="coiled-coil region" evidence="1">
    <location>
        <begin position="280"/>
        <end position="307"/>
    </location>
</feature>
<feature type="compositionally biased region" description="Polar residues" evidence="2">
    <location>
        <begin position="362"/>
        <end position="373"/>
    </location>
</feature>
<dbReference type="EMBL" id="KQ760974">
    <property type="protein sequence ID" value="OAD58556.1"/>
    <property type="molecule type" value="Genomic_DNA"/>
</dbReference>
<keyword evidence="1" id="KW-0175">Coiled coil</keyword>
<evidence type="ECO:0000313" key="3">
    <source>
        <dbReference type="EMBL" id="OAD58556.1"/>
    </source>
</evidence>
<sequence length="734" mass="79945">MSRCVTLLMQVLKETNDGRMLMQLSVQLGKIPESDKKYLRDSEREQLSRQALTLCLQSLRTKVQLMGTSTSDLASNKNADARTQVLLDTYWVYQRALKSFQTKEQTTQTLASLLVDTYKTYIGNKSLEGNVLEIATKYCNDYNYNRKVLSKFFSSLDKPSTDNQTQPQATSPTPVTTSQSQVTSTSPQSSQSRKPYKNLTSTGRPRGRPPNVNKYLQAMQQSSNAMNQFNAKATFPNYMGASGNRSLMNPYFMHPLVDPNILSALLTSGLSSSMMDPLSAMNYLNQMGNYQDILRQYQNNLSSLSNLTSGLSNTIVTAPNISSVPTMSTSSSSMNAAPSMSSLGNLNNLTVQQLLSLSNSTATTVRSTPMYQQAATTKTTTTASVTKDRPSISITPVNTVPPKSKSSKQSPQSDSLPVQLPKSLQISQPSKPILQPPTTQVSLLKPSIVHTHVKTSPPKQISAPQIRVSKSLTEPQPAHNSSLSHSPLKSSATTNPSVVPQVAHAAISPSMGMKQTLPMNVPSSHSGTSLQHKLLSKKNSQRSYSQTNVQNLVRKTKSAKTMSALPSNLSNILNAMPGNSSMPQPPYIPPELSGISVSPINPQAGLKAPCTKYSQYKKSCTKTKQAPMDITNSLPNSYSQGNSVEAFSMLSQLKQHSHLEIIPQQKSQQMKPSMEYAKNLSTGVSVVPQKVSESLRPSDCKIIYDLPRGKSSSAPSKKGDKATNDSVEIITLDD</sequence>
<accession>A0A310SMI2</accession>
<feature type="region of interest" description="Disordered" evidence="2">
    <location>
        <begin position="157"/>
        <end position="212"/>
    </location>
</feature>
<keyword evidence="4" id="KW-1185">Reference proteome</keyword>
<protein>
    <submittedName>
        <fullName evidence="3">Uncharacterized protein</fullName>
    </submittedName>
</protein>
<gene>
    <name evidence="3" type="ORF">WN48_10968</name>
</gene>
<evidence type="ECO:0000313" key="4">
    <source>
        <dbReference type="Proteomes" id="UP000250275"/>
    </source>
</evidence>
<evidence type="ECO:0000256" key="1">
    <source>
        <dbReference type="SAM" id="Coils"/>
    </source>
</evidence>
<organism evidence="3 4">
    <name type="scientific">Eufriesea mexicana</name>
    <dbReference type="NCBI Taxonomy" id="516756"/>
    <lineage>
        <taxon>Eukaryota</taxon>
        <taxon>Metazoa</taxon>
        <taxon>Ecdysozoa</taxon>
        <taxon>Arthropoda</taxon>
        <taxon>Hexapoda</taxon>
        <taxon>Insecta</taxon>
        <taxon>Pterygota</taxon>
        <taxon>Neoptera</taxon>
        <taxon>Endopterygota</taxon>
        <taxon>Hymenoptera</taxon>
        <taxon>Apocrita</taxon>
        <taxon>Aculeata</taxon>
        <taxon>Apoidea</taxon>
        <taxon>Anthophila</taxon>
        <taxon>Apidae</taxon>
        <taxon>Eufriesea</taxon>
    </lineage>
</organism>
<feature type="region of interest" description="Disordered" evidence="2">
    <location>
        <begin position="362"/>
        <end position="419"/>
    </location>
</feature>
<feature type="compositionally biased region" description="Low complexity" evidence="2">
    <location>
        <begin position="164"/>
        <end position="192"/>
    </location>
</feature>
<feature type="compositionally biased region" description="Low complexity" evidence="2">
    <location>
        <begin position="374"/>
        <end position="383"/>
    </location>
</feature>
<dbReference type="Proteomes" id="UP000250275">
    <property type="component" value="Unassembled WGS sequence"/>
</dbReference>
<proteinExistence type="predicted"/>
<reference evidence="3 4" key="1">
    <citation type="submission" date="2015-07" db="EMBL/GenBank/DDBJ databases">
        <title>The genome of Eufriesea mexicana.</title>
        <authorList>
            <person name="Pan H."/>
            <person name="Kapheim K."/>
        </authorList>
    </citation>
    <scope>NUCLEOTIDE SEQUENCE [LARGE SCALE GENOMIC DNA]</scope>
    <source>
        <strain evidence="3">0111107269</strain>
        <tissue evidence="3">Whole body</tissue>
    </source>
</reference>
<feature type="compositionally biased region" description="Low complexity" evidence="2">
    <location>
        <begin position="401"/>
        <end position="413"/>
    </location>
</feature>
<dbReference type="AlphaFoldDB" id="A0A310SMI2"/>
<feature type="region of interest" description="Disordered" evidence="2">
    <location>
        <begin position="471"/>
        <end position="496"/>
    </location>
</feature>
<evidence type="ECO:0000256" key="2">
    <source>
        <dbReference type="SAM" id="MobiDB-lite"/>
    </source>
</evidence>
<feature type="compositionally biased region" description="Low complexity" evidence="2">
    <location>
        <begin position="481"/>
        <end position="491"/>
    </location>
</feature>
<feature type="region of interest" description="Disordered" evidence="2">
    <location>
        <begin position="704"/>
        <end position="734"/>
    </location>
</feature>
<dbReference type="OrthoDB" id="77564at2759"/>